<keyword evidence="1" id="KW-0472">Membrane</keyword>
<evidence type="ECO:0000313" key="4">
    <source>
        <dbReference type="Proteomes" id="UP000629963"/>
    </source>
</evidence>
<dbReference type="PANTHER" id="PTHR33446">
    <property type="entry name" value="PROTEIN TONB-RELATED"/>
    <property type="match status" value="1"/>
</dbReference>
<dbReference type="Gene3D" id="3.30.1150.10">
    <property type="match status" value="1"/>
</dbReference>
<protein>
    <submittedName>
        <fullName evidence="3">Energy transducer TonB</fullName>
    </submittedName>
</protein>
<keyword evidence="4" id="KW-1185">Reference proteome</keyword>
<dbReference type="InterPro" id="IPR051045">
    <property type="entry name" value="TonB-dependent_transducer"/>
</dbReference>
<keyword evidence="1" id="KW-1133">Transmembrane helix</keyword>
<organism evidence="3 4">
    <name type="scientific">Flavobacterium kayseriense</name>
    <dbReference type="NCBI Taxonomy" id="2764714"/>
    <lineage>
        <taxon>Bacteria</taxon>
        <taxon>Pseudomonadati</taxon>
        <taxon>Bacteroidota</taxon>
        <taxon>Flavobacteriia</taxon>
        <taxon>Flavobacteriales</taxon>
        <taxon>Flavobacteriaceae</taxon>
        <taxon>Flavobacterium</taxon>
    </lineage>
</organism>
<dbReference type="InterPro" id="IPR037682">
    <property type="entry name" value="TonB_C"/>
</dbReference>
<comment type="caution">
    <text evidence="3">The sequence shown here is derived from an EMBL/GenBank/DDBJ whole genome shotgun (WGS) entry which is preliminary data.</text>
</comment>
<dbReference type="PANTHER" id="PTHR33446:SF2">
    <property type="entry name" value="PROTEIN TONB"/>
    <property type="match status" value="1"/>
</dbReference>
<dbReference type="Proteomes" id="UP000629963">
    <property type="component" value="Unassembled WGS sequence"/>
</dbReference>
<gene>
    <name evidence="3" type="ORF">H8R23_06320</name>
</gene>
<name>A0ABR7J6I6_9FLAO</name>
<dbReference type="SUPFAM" id="SSF74653">
    <property type="entry name" value="TolA/TonB C-terminal domain"/>
    <property type="match status" value="1"/>
</dbReference>
<proteinExistence type="predicted"/>
<dbReference type="RefSeq" id="WP_187009560.1">
    <property type="nucleotide sequence ID" value="NZ_JACRUI010000001.1"/>
</dbReference>
<accession>A0ABR7J6I6</accession>
<reference evidence="3 4" key="1">
    <citation type="submission" date="2020-08" db="EMBL/GenBank/DDBJ databases">
        <title>Description of novel Flavobacterium F-380 isolate.</title>
        <authorList>
            <person name="Saticioglu I.B."/>
            <person name="Duman M."/>
            <person name="Altun S."/>
        </authorList>
    </citation>
    <scope>NUCLEOTIDE SEQUENCE [LARGE SCALE GENOMIC DNA]</scope>
    <source>
        <strain evidence="3 4">F-380</strain>
    </source>
</reference>
<dbReference type="Pfam" id="PF03544">
    <property type="entry name" value="TonB_C"/>
    <property type="match status" value="1"/>
</dbReference>
<keyword evidence="1" id="KW-0812">Transmembrane</keyword>
<evidence type="ECO:0000259" key="2">
    <source>
        <dbReference type="Pfam" id="PF03544"/>
    </source>
</evidence>
<feature type="transmembrane region" description="Helical" evidence="1">
    <location>
        <begin position="38"/>
        <end position="56"/>
    </location>
</feature>
<feature type="domain" description="TonB C-terminal" evidence="2">
    <location>
        <begin position="195"/>
        <end position="259"/>
    </location>
</feature>
<evidence type="ECO:0000256" key="1">
    <source>
        <dbReference type="SAM" id="Phobius"/>
    </source>
</evidence>
<sequence length="265" mass="29242">MKLDIIKNQWLEIVFEGRNKVYGAYELRKTNRSTTIKALVIGAVFFSLAVGAPLILDLIPKGEEDDVVRDVKITAIKLPPKKEEVKKFVPPPPPPPPKVDQVKFVKPVVAKAAEVTEEPPKIVEIKEKKLGAETIKGDPDAVLSVAPVGNGPKQQVVEEDNQIYNNAGIEVKPEFPGGMDKFYGYVSKNYRAPEEEGLKGKVYVTFVVEKDGSLTDIKVLRDIGYGTGKEAIRVLQKCPKWNPGVQNGKPVRVLYSLPITIQTAD</sequence>
<dbReference type="EMBL" id="JACRUJ010000001">
    <property type="protein sequence ID" value="MBC5841013.1"/>
    <property type="molecule type" value="Genomic_DNA"/>
</dbReference>
<evidence type="ECO:0000313" key="3">
    <source>
        <dbReference type="EMBL" id="MBC5841013.1"/>
    </source>
</evidence>